<evidence type="ECO:0000313" key="3">
    <source>
        <dbReference type="Proteomes" id="UP000656042"/>
    </source>
</evidence>
<keyword evidence="3" id="KW-1185">Reference proteome</keyword>
<dbReference type="RefSeq" id="WP_189082338.1">
    <property type="nucleotide sequence ID" value="NZ_BMMX01000043.1"/>
</dbReference>
<protein>
    <submittedName>
        <fullName evidence="2">Uncharacterized protein</fullName>
    </submittedName>
</protein>
<dbReference type="AlphaFoldDB" id="A0A8J3C5R8"/>
<dbReference type="Proteomes" id="UP000656042">
    <property type="component" value="Unassembled WGS sequence"/>
</dbReference>
<feature type="chain" id="PRO_5035192947" evidence="1">
    <location>
        <begin position="23"/>
        <end position="180"/>
    </location>
</feature>
<dbReference type="EMBL" id="BMMX01000043">
    <property type="protein sequence ID" value="GGL14207.1"/>
    <property type="molecule type" value="Genomic_DNA"/>
</dbReference>
<comment type="caution">
    <text evidence="2">The sequence shown here is derived from an EMBL/GenBank/DDBJ whole genome shotgun (WGS) entry which is preliminary data.</text>
</comment>
<reference evidence="2" key="2">
    <citation type="submission" date="2020-09" db="EMBL/GenBank/DDBJ databases">
        <authorList>
            <person name="Sun Q."/>
            <person name="Zhou Y."/>
        </authorList>
    </citation>
    <scope>NUCLEOTIDE SEQUENCE</scope>
    <source>
        <strain evidence="2">CGMCC 4.7299</strain>
    </source>
</reference>
<accession>A0A8J3C5R8</accession>
<name>A0A8J3C5R8_9ACTN</name>
<reference evidence="2" key="1">
    <citation type="journal article" date="2014" name="Int. J. Syst. Evol. Microbiol.">
        <title>Complete genome sequence of Corynebacterium casei LMG S-19264T (=DSM 44701T), isolated from a smear-ripened cheese.</title>
        <authorList>
            <consortium name="US DOE Joint Genome Institute (JGI-PGF)"/>
            <person name="Walter F."/>
            <person name="Albersmeier A."/>
            <person name="Kalinowski J."/>
            <person name="Ruckert C."/>
        </authorList>
    </citation>
    <scope>NUCLEOTIDE SEQUENCE</scope>
    <source>
        <strain evidence="2">CGMCC 4.7299</strain>
    </source>
</reference>
<gene>
    <name evidence="2" type="ORF">GCM10012284_56230</name>
</gene>
<dbReference type="PROSITE" id="PS51257">
    <property type="entry name" value="PROKAR_LIPOPROTEIN"/>
    <property type="match status" value="1"/>
</dbReference>
<evidence type="ECO:0000256" key="1">
    <source>
        <dbReference type="SAM" id="SignalP"/>
    </source>
</evidence>
<feature type="signal peptide" evidence="1">
    <location>
        <begin position="1"/>
        <end position="22"/>
    </location>
</feature>
<keyword evidence="1" id="KW-0732">Signal</keyword>
<sequence length="180" mass="18465">MRSRLFAIGLVLALAGCTEHEAATASAPAPSPVQEPAASAGGICILWDYDFIADTIGVRFDVAAARSADDTATCVVGTQGGTWPYLALAVAQNKSVDADLFADGAPKGSSKLKGLGQTGYRVVGTATDGHGPTIEISWLSEAKQLQTLKFVFAPGAKSDDVSAMSDSLLDLAKAMDTTNG</sequence>
<proteinExistence type="predicted"/>
<evidence type="ECO:0000313" key="2">
    <source>
        <dbReference type="EMBL" id="GGL14207.1"/>
    </source>
</evidence>
<organism evidence="2 3">
    <name type="scientific">Mangrovihabitans endophyticus</name>
    <dbReference type="NCBI Taxonomy" id="1751298"/>
    <lineage>
        <taxon>Bacteria</taxon>
        <taxon>Bacillati</taxon>
        <taxon>Actinomycetota</taxon>
        <taxon>Actinomycetes</taxon>
        <taxon>Micromonosporales</taxon>
        <taxon>Micromonosporaceae</taxon>
        <taxon>Mangrovihabitans</taxon>
    </lineage>
</organism>